<dbReference type="Proteomes" id="UP000824246">
    <property type="component" value="Unassembled WGS sequence"/>
</dbReference>
<dbReference type="EMBL" id="DXFB01000061">
    <property type="protein sequence ID" value="HIX45051.1"/>
    <property type="molecule type" value="Genomic_DNA"/>
</dbReference>
<feature type="non-terminal residue" evidence="1">
    <location>
        <position position="1"/>
    </location>
</feature>
<protein>
    <submittedName>
        <fullName evidence="1">T9SS type A sorting domain-containing protein</fullName>
    </submittedName>
</protein>
<proteinExistence type="predicted"/>
<reference evidence="1" key="1">
    <citation type="journal article" date="2021" name="PeerJ">
        <title>Extensive microbial diversity within the chicken gut microbiome revealed by metagenomics and culture.</title>
        <authorList>
            <person name="Gilroy R."/>
            <person name="Ravi A."/>
            <person name="Getino M."/>
            <person name="Pursley I."/>
            <person name="Horton D.L."/>
            <person name="Alikhan N.F."/>
            <person name="Baker D."/>
            <person name="Gharbi K."/>
            <person name="Hall N."/>
            <person name="Watson M."/>
            <person name="Adriaenssens E.M."/>
            <person name="Foster-Nyarko E."/>
            <person name="Jarju S."/>
            <person name="Secka A."/>
            <person name="Antonio M."/>
            <person name="Oren A."/>
            <person name="Chaudhuri R.R."/>
            <person name="La Ragione R."/>
            <person name="Hildebrand F."/>
            <person name="Pallen M.J."/>
        </authorList>
    </citation>
    <scope>NUCLEOTIDE SEQUENCE</scope>
    <source>
        <strain evidence="1">ChiHjej12B11-16260</strain>
    </source>
</reference>
<dbReference type="NCBIfam" id="TIGR04183">
    <property type="entry name" value="Por_Secre_tail"/>
    <property type="match status" value="1"/>
</dbReference>
<dbReference type="InterPro" id="IPR026444">
    <property type="entry name" value="Secre_tail"/>
</dbReference>
<name>A0A9D1VQF0_9BACT</name>
<accession>A0A9D1VQF0</accession>
<evidence type="ECO:0000313" key="2">
    <source>
        <dbReference type="Proteomes" id="UP000824246"/>
    </source>
</evidence>
<organism evidence="1 2">
    <name type="scientific">Candidatus Barnesiella excrementipullorum</name>
    <dbReference type="NCBI Taxonomy" id="2838479"/>
    <lineage>
        <taxon>Bacteria</taxon>
        <taxon>Pseudomonadati</taxon>
        <taxon>Bacteroidota</taxon>
        <taxon>Bacteroidia</taxon>
        <taxon>Bacteroidales</taxon>
        <taxon>Barnesiellaceae</taxon>
        <taxon>Barnesiella</taxon>
    </lineage>
</organism>
<comment type="caution">
    <text evidence="1">The sequence shown here is derived from an EMBL/GenBank/DDBJ whole genome shotgun (WGS) entry which is preliminary data.</text>
</comment>
<reference evidence="1" key="2">
    <citation type="submission" date="2021-04" db="EMBL/GenBank/DDBJ databases">
        <authorList>
            <person name="Gilroy R."/>
        </authorList>
    </citation>
    <scope>NUCLEOTIDE SEQUENCE</scope>
    <source>
        <strain evidence="1">ChiHjej12B11-16260</strain>
    </source>
</reference>
<dbReference type="AlphaFoldDB" id="A0A9D1VQF0"/>
<evidence type="ECO:0000313" key="1">
    <source>
        <dbReference type="EMBL" id="HIX45051.1"/>
    </source>
</evidence>
<sequence length="129" mass="14253">SPLAISNYIYDYETYIGTYLLTYTVPEGEEGIYILKLEQSYANTSATIVIPGINNAIKGITTQNTVKVQGNVVTITPENNARTHVEIYDITGKKIAAKAIYGTTSFSIEQRGIYIVKINNDVKKIAISR</sequence>
<gene>
    <name evidence="1" type="ORF">H9982_02395</name>
</gene>